<keyword evidence="1" id="KW-0812">Transmembrane</keyword>
<comment type="caution">
    <text evidence="2">The sequence shown here is derived from an EMBL/GenBank/DDBJ whole genome shotgun (WGS) entry which is preliminary data.</text>
</comment>
<dbReference type="Gene3D" id="3.40.33.10">
    <property type="entry name" value="CAP"/>
    <property type="match status" value="1"/>
</dbReference>
<evidence type="ECO:0000313" key="3">
    <source>
        <dbReference type="Proteomes" id="UP000177263"/>
    </source>
</evidence>
<sequence length="213" mass="23548">MKKVKSFILYIVNLLPVASSVLVISALLVICGYGLFTLGYVKGFETASTKWQEEIQRVLAHIPEVTSIEESPKNVAPTPIVIVQTPSPQKASFSGPELWDAVNKRRKELGVNELSNQSELCTIASIRLNELLELGKLDGHEGFSNLAQRRDDLKWIFEKYNISEFLVSGVTTPTQAVDAWENTLGHKKLLTGGEYVWGCIYAQSGFGVAITAY</sequence>
<accession>A0A1F7YUF4</accession>
<dbReference type="AlphaFoldDB" id="A0A1F7YUF4"/>
<keyword evidence="1" id="KW-1133">Transmembrane helix</keyword>
<dbReference type="Proteomes" id="UP000177263">
    <property type="component" value="Unassembled WGS sequence"/>
</dbReference>
<organism evidence="2 3">
    <name type="scientific">Candidatus Woesebacteria bacterium RIFCSPHIGHO2_01_FULL_41_10</name>
    <dbReference type="NCBI Taxonomy" id="1802500"/>
    <lineage>
        <taxon>Bacteria</taxon>
        <taxon>Candidatus Woeseibacteriota</taxon>
    </lineage>
</organism>
<evidence type="ECO:0000313" key="2">
    <source>
        <dbReference type="EMBL" id="OGM30288.1"/>
    </source>
</evidence>
<dbReference type="SUPFAM" id="SSF55797">
    <property type="entry name" value="PR-1-like"/>
    <property type="match status" value="1"/>
</dbReference>
<evidence type="ECO:0008006" key="4">
    <source>
        <dbReference type="Google" id="ProtNLM"/>
    </source>
</evidence>
<proteinExistence type="predicted"/>
<dbReference type="EMBL" id="MGGM01000002">
    <property type="protein sequence ID" value="OGM30288.1"/>
    <property type="molecule type" value="Genomic_DNA"/>
</dbReference>
<name>A0A1F7YUF4_9BACT</name>
<reference evidence="2 3" key="1">
    <citation type="journal article" date="2016" name="Nat. Commun.">
        <title>Thousands of microbial genomes shed light on interconnected biogeochemical processes in an aquifer system.</title>
        <authorList>
            <person name="Anantharaman K."/>
            <person name="Brown C.T."/>
            <person name="Hug L.A."/>
            <person name="Sharon I."/>
            <person name="Castelle C.J."/>
            <person name="Probst A.J."/>
            <person name="Thomas B.C."/>
            <person name="Singh A."/>
            <person name="Wilkins M.J."/>
            <person name="Karaoz U."/>
            <person name="Brodie E.L."/>
            <person name="Williams K.H."/>
            <person name="Hubbard S.S."/>
            <person name="Banfield J.F."/>
        </authorList>
    </citation>
    <scope>NUCLEOTIDE SEQUENCE [LARGE SCALE GENOMIC DNA]</scope>
</reference>
<dbReference type="InterPro" id="IPR035940">
    <property type="entry name" value="CAP_sf"/>
</dbReference>
<protein>
    <recommendedName>
        <fullName evidence="4">SCP domain-containing protein</fullName>
    </recommendedName>
</protein>
<gene>
    <name evidence="2" type="ORF">A2801_01430</name>
</gene>
<keyword evidence="1" id="KW-0472">Membrane</keyword>
<evidence type="ECO:0000256" key="1">
    <source>
        <dbReference type="SAM" id="Phobius"/>
    </source>
</evidence>
<feature type="transmembrane region" description="Helical" evidence="1">
    <location>
        <begin position="7"/>
        <end position="36"/>
    </location>
</feature>